<sequence length="138" mass="14046">MAAKLLTLLAVIALSNYAYALLPGLMGGYGYPAATTYRRTTLNGYGGLYGGLGYHYPAATAVSHTTHHAPYGYGGLYGGWGYPAAASVSTVHRPVGYGGWGLGGYGLGGYGLGYGLHYPAATVGYSGLGLGYGSGYVL</sequence>
<evidence type="ECO:0000256" key="1">
    <source>
        <dbReference type="SAM" id="SignalP"/>
    </source>
</evidence>
<feature type="signal peptide" evidence="1">
    <location>
        <begin position="1"/>
        <end position="20"/>
    </location>
</feature>
<proteinExistence type="predicted"/>
<name>A0A081DU96_SEPLE</name>
<evidence type="ECO:0000313" key="2">
    <source>
        <dbReference type="EMBL" id="JAC88962.1"/>
    </source>
</evidence>
<feature type="chain" id="PRO_5001756714" evidence="1">
    <location>
        <begin position="21"/>
        <end position="138"/>
    </location>
</feature>
<accession>A0A081DU96</accession>
<dbReference type="AlphaFoldDB" id="A0A081DU96"/>
<protein>
    <submittedName>
        <fullName evidence="2">Suckerin-1</fullName>
    </submittedName>
</protein>
<reference evidence="2" key="1">
    <citation type="submission" date="2014-06" db="EMBL/GenBank/DDBJ databases">
        <title>Nanoconfined Beta-Sheets Mechanically Reinforce the Supra-Biomolecular Network of Robust Squid Sucker Ring Teeth.</title>
        <authorList>
            <person name="Guerette P.A."/>
            <person name="Hoon S."/>
            <person name="Ding D."/>
            <person name="Amini S."/>
            <person name="Masic A."/>
            <person name="Ravi V."/>
            <person name="Venkatesh B."/>
            <person name="Weaver J.C."/>
            <person name="Miserez A."/>
        </authorList>
    </citation>
    <scope>NUCLEOTIDE SEQUENCE</scope>
    <source>
        <tissue evidence="2">Squid Sucker Ring Tissue</tissue>
    </source>
</reference>
<dbReference type="EMBL" id="GBGT01000002">
    <property type="protein sequence ID" value="JAC88962.1"/>
    <property type="molecule type" value="Transcribed_RNA"/>
</dbReference>
<keyword evidence="1" id="KW-0732">Signal</keyword>
<organism evidence="2">
    <name type="scientific">Sepioteuthis lessoniana</name>
    <name type="common">Bigfin reef squid</name>
    <dbReference type="NCBI Taxonomy" id="34570"/>
    <lineage>
        <taxon>Eukaryota</taxon>
        <taxon>Metazoa</taxon>
        <taxon>Spiralia</taxon>
        <taxon>Lophotrochozoa</taxon>
        <taxon>Mollusca</taxon>
        <taxon>Cephalopoda</taxon>
        <taxon>Coleoidea</taxon>
        <taxon>Decapodiformes</taxon>
        <taxon>Myopsida</taxon>
        <taxon>Loliginidae</taxon>
        <taxon>Sepioteuthis</taxon>
    </lineage>
</organism>